<evidence type="ECO:0000313" key="2">
    <source>
        <dbReference type="Proteomes" id="UP000525987"/>
    </source>
</evidence>
<dbReference type="SUPFAM" id="SSF89260">
    <property type="entry name" value="Collagen-binding domain"/>
    <property type="match status" value="1"/>
</dbReference>
<dbReference type="Proteomes" id="UP000525987">
    <property type="component" value="Unassembled WGS sequence"/>
</dbReference>
<dbReference type="AlphaFoldDB" id="A0A7W5C3E7"/>
<proteinExistence type="predicted"/>
<dbReference type="EMBL" id="JACHXM010000065">
    <property type="protein sequence ID" value="MBB3143603.1"/>
    <property type="molecule type" value="Genomic_DNA"/>
</dbReference>
<evidence type="ECO:0008006" key="3">
    <source>
        <dbReference type="Google" id="ProtNLM"/>
    </source>
</evidence>
<sequence>MDRQGTWNTHAPSGLLLAGLVGFSLLAGCTEENERFVSAPEVSAGVGIEGELTSSSPVNLNNGARYSAHWLCGGADAESYRYTLDAPFAGSLAAFDDKGLWLGAAESGDDGQPAILLSASEAQRCTLVVVNGRDGGAFGPYSLEAEPADDGDALVAGQPMIGRLDDGEAEYSLHLEAPAYLNLALSGRDGMDMRLTGEDVSQRAESCAPGELRLDAYLEAGDYRVQLGRAAKPNVAATSCTSHLLSTGGAYQLLAEQRDLSDGRRNGGPLRDGDNIIGSLEGEAQNAYLLHLDEPSEVALTLRSTAFDTLLRVTGDGADINDDDGGGGTDSRIETVLMAGDYRVEVGSYGGNRGDYRLEVRRGAFDGEFRNDGAIAGGEEVRGQLTGVGGNRYRFSVEETAEVSLALDSLDFDPMLQLRGNGVDLSDDDSGGDRNALINTVLEPGDYTLDVQSYSGSGIYTLRAEQSAFTGRMSDGGRVSPGETLYGQLTSGGQLAYQLVVEESRDVVLESTSSALDTVMRLTGNGVDVQNDDAPDLGLGSRITQHLLPGTYDIEVSAFGSGSGMVRLSVGE</sequence>
<name>A0A7W5C3E7_9GAMM</name>
<evidence type="ECO:0000313" key="1">
    <source>
        <dbReference type="EMBL" id="MBB3143603.1"/>
    </source>
</evidence>
<organism evidence="1 2">
    <name type="scientific">Halomonas organivorans</name>
    <dbReference type="NCBI Taxonomy" id="257772"/>
    <lineage>
        <taxon>Bacteria</taxon>
        <taxon>Pseudomonadati</taxon>
        <taxon>Pseudomonadota</taxon>
        <taxon>Gammaproteobacteria</taxon>
        <taxon>Oceanospirillales</taxon>
        <taxon>Halomonadaceae</taxon>
        <taxon>Halomonas</taxon>
    </lineage>
</organism>
<accession>A0A7W5C3E7</accession>
<dbReference type="Gene3D" id="2.60.120.380">
    <property type="match status" value="2"/>
</dbReference>
<protein>
    <recommendedName>
        <fullName evidence="3">Peptidase C-terminal archaeal/bacterial domain-containing protein</fullName>
    </recommendedName>
</protein>
<comment type="caution">
    <text evidence="1">The sequence shown here is derived from an EMBL/GenBank/DDBJ whole genome shotgun (WGS) entry which is preliminary data.</text>
</comment>
<dbReference type="RefSeq" id="WP_183389896.1">
    <property type="nucleotide sequence ID" value="NZ_JACHXM010000065.1"/>
</dbReference>
<gene>
    <name evidence="1" type="ORF">FHR96_004529</name>
</gene>
<dbReference type="PROSITE" id="PS51257">
    <property type="entry name" value="PROKAR_LIPOPROTEIN"/>
    <property type="match status" value="1"/>
</dbReference>
<keyword evidence="2" id="KW-1185">Reference proteome</keyword>
<reference evidence="1 2" key="1">
    <citation type="submission" date="2020-08" db="EMBL/GenBank/DDBJ databases">
        <title>Genomic Encyclopedia of Type Strains, Phase III (KMG-III): the genomes of soil and plant-associated and newly described type strains.</title>
        <authorList>
            <person name="Whitman W."/>
        </authorList>
    </citation>
    <scope>NUCLEOTIDE SEQUENCE [LARGE SCALE GENOMIC DNA]</scope>
    <source>
        <strain evidence="1 2">CECT 5995</strain>
    </source>
</reference>